<dbReference type="InterPro" id="IPR017452">
    <property type="entry name" value="GPCR_Rhodpsn_7TM"/>
</dbReference>
<comment type="subcellular location">
    <subcellularLocation>
        <location evidence="1">Membrane</location>
    </subcellularLocation>
</comment>
<dbReference type="Pfam" id="PF00001">
    <property type="entry name" value="7tm_1"/>
    <property type="match status" value="1"/>
</dbReference>
<reference evidence="7" key="1">
    <citation type="submission" date="2025-08" db="UniProtKB">
        <authorList>
            <consortium name="RefSeq"/>
        </authorList>
    </citation>
    <scope>IDENTIFICATION</scope>
</reference>
<dbReference type="GO" id="GO:0016020">
    <property type="term" value="C:membrane"/>
    <property type="evidence" value="ECO:0007669"/>
    <property type="project" value="UniProtKB-SubCell"/>
</dbReference>
<evidence type="ECO:0000256" key="1">
    <source>
        <dbReference type="ARBA" id="ARBA00004370"/>
    </source>
</evidence>
<dbReference type="GeneID" id="114847441"/>
<evidence type="ECO:0000313" key="6">
    <source>
        <dbReference type="Proteomes" id="UP000515150"/>
    </source>
</evidence>
<protein>
    <submittedName>
        <fullName evidence="7">Probable G-protein coupled receptor 82</fullName>
    </submittedName>
</protein>
<dbReference type="PROSITE" id="PS50262">
    <property type="entry name" value="G_PROTEIN_RECEP_F1_2"/>
    <property type="match status" value="1"/>
</dbReference>
<keyword evidence="7" id="KW-0675">Receptor</keyword>
<feature type="domain" description="G-protein coupled receptors family 1 profile" evidence="5">
    <location>
        <begin position="46"/>
        <end position="345"/>
    </location>
</feature>
<evidence type="ECO:0000256" key="4">
    <source>
        <dbReference type="ARBA" id="ARBA00023136"/>
    </source>
</evidence>
<dbReference type="OrthoDB" id="9946711at2759"/>
<keyword evidence="3" id="KW-1133">Transmembrane helix</keyword>
<name>A0A6P7LH90_BETSP</name>
<accession>A0A6P7LH90</accession>
<evidence type="ECO:0000256" key="3">
    <source>
        <dbReference type="ARBA" id="ARBA00022989"/>
    </source>
</evidence>
<evidence type="ECO:0000313" key="7">
    <source>
        <dbReference type="RefSeq" id="XP_028993034.1"/>
    </source>
</evidence>
<keyword evidence="6" id="KW-1185">Reference proteome</keyword>
<dbReference type="InParanoid" id="A0A6P7LH90"/>
<keyword evidence="4" id="KW-0472">Membrane</keyword>
<dbReference type="Proteomes" id="UP000515150">
    <property type="component" value="Chromosome 21"/>
</dbReference>
<sequence length="388" mass="42754">MELPVPSRPPANASSPSSNGVLCPSAATFLFLPCAYTLLFVTALPANVLALWVFLRHISTMSPTHVYLSHLSISNLLLSLTTPFLAAYYAQSSVWTLDAGLCQLLVHGITPVLHINIYISLMILTWVALSRFATLIQHTHASRPSACVTLLPPAFFSRLKKASFASRVCVSVWVVAVGGIVPVTVYYSVNEAMKGAAGSEDGGAARGKELCYSPAVEIGGILSAAFSVPLIILFFVFYLLVLLSYVTVLRHIRRSHRNTTIGTSQSLLAKVFRNIVIIQFVLSVCLLPYHVFKPIFISFAHSRFELTNTPGDVHDRCHPFSTYVEVKNCLYLLAALRGSTDPVMYFLLDRTFRQQIFMVFGCKRDKVQDKTMSCSVAGRASQRLAQQQ</sequence>
<dbReference type="AlphaFoldDB" id="A0A6P7LH90"/>
<dbReference type="KEGG" id="bspl:114847441"/>
<evidence type="ECO:0000256" key="2">
    <source>
        <dbReference type="ARBA" id="ARBA00022692"/>
    </source>
</evidence>
<dbReference type="Gene3D" id="1.20.1070.10">
    <property type="entry name" value="Rhodopsin 7-helix transmembrane proteins"/>
    <property type="match status" value="1"/>
</dbReference>
<dbReference type="PRINTS" id="PR00237">
    <property type="entry name" value="GPCRRHODOPSN"/>
</dbReference>
<dbReference type="InterPro" id="IPR042804">
    <property type="entry name" value="GPR82"/>
</dbReference>
<dbReference type="PANTHER" id="PTHR47392">
    <property type="entry name" value="G-PROTEIN COUPLED RECEPTOR 82-RELATED"/>
    <property type="match status" value="1"/>
</dbReference>
<dbReference type="SUPFAM" id="SSF81321">
    <property type="entry name" value="Family A G protein-coupled receptor-like"/>
    <property type="match status" value="1"/>
</dbReference>
<dbReference type="InterPro" id="IPR000276">
    <property type="entry name" value="GPCR_Rhodpsn"/>
</dbReference>
<keyword evidence="2" id="KW-0812">Transmembrane</keyword>
<gene>
    <name evidence="7" type="primary">LOC114847441</name>
</gene>
<dbReference type="PANTHER" id="PTHR47392:SF1">
    <property type="entry name" value="G-PROTEIN COUPLED RECEPTOR 82-RELATED"/>
    <property type="match status" value="1"/>
</dbReference>
<organism evidence="6 7">
    <name type="scientific">Betta splendens</name>
    <name type="common">Siamese fighting fish</name>
    <dbReference type="NCBI Taxonomy" id="158456"/>
    <lineage>
        <taxon>Eukaryota</taxon>
        <taxon>Metazoa</taxon>
        <taxon>Chordata</taxon>
        <taxon>Craniata</taxon>
        <taxon>Vertebrata</taxon>
        <taxon>Euteleostomi</taxon>
        <taxon>Actinopterygii</taxon>
        <taxon>Neopterygii</taxon>
        <taxon>Teleostei</taxon>
        <taxon>Neoteleostei</taxon>
        <taxon>Acanthomorphata</taxon>
        <taxon>Anabantaria</taxon>
        <taxon>Anabantiformes</taxon>
        <taxon>Anabantoidei</taxon>
        <taxon>Osphronemidae</taxon>
        <taxon>Betta</taxon>
    </lineage>
</organism>
<proteinExistence type="predicted"/>
<dbReference type="GO" id="GO:0004930">
    <property type="term" value="F:G protein-coupled receptor activity"/>
    <property type="evidence" value="ECO:0007669"/>
    <property type="project" value="InterPro"/>
</dbReference>
<dbReference type="RefSeq" id="XP_028993034.1">
    <property type="nucleotide sequence ID" value="XM_029137201.2"/>
</dbReference>
<evidence type="ECO:0000259" key="5">
    <source>
        <dbReference type="PROSITE" id="PS50262"/>
    </source>
</evidence>